<keyword evidence="5" id="KW-0812">Transmembrane</keyword>
<sequence>MPVPARRGAGRLSSALLVAAVAAAAYVNTLPAQFTFDDAFAIVHNADVTDLSKPLRAIFRNDFWGQDLASPMSHKSYRPLATLSFRAQHWLASSLGRGRDAAEAEQVEGGGQQARQGQLQASRRPARPFVFHLTNVAVHALVTALVYRLACQLVAARQLGASPLPVAAAFAKTAGTKGGLKPSSSVGNGSGSGSGRRAGVAVRQASLEPLLAALLFAVHPVHTEAVAGIVGHAELLCAALSIPALLAYMAAADGRVSGLASHWRHVGAAVLLGWAAALSKEIGITIMGAMLCYDALVSPIAFQLQPPQLAGTVCRQQRRHQQQGLVEKEKQQGLVPQASSGRSAKLASAAPTARLAGRDAMPAAAVAAAATELLLLAAANSSSSDLALASSVAVSAARRRGLKLKLQRMAVAVAAVLLYVGGRAWLAGDQLVRIYRKVENPIPFAASSLTRKLTTGYLHARYAGLLVAPLQLSADWSYACIEYVSSLSDPRNLATAALNAVLLAILLAAQPWQVLLEWAGYRNEAPSAAAHARRWRLAVTAGLLVGPFFPASNVLFYVGTFIGERLLYVPSIGYCILIAQPLAAALHPLLDQRKRGSCSTTGNSCSTGADGGGTARGRHVKLRRLRCGAAALVLAAMLCFFTATVVRNLDWLDEERLFTAAQKVCWRSGKVQLNSGIIERRYERMAKAESHFLLAQAADPDGFCEPQYHIALTLLNRNLTRAVEYLERGVACKYTAADSVKALNQIYLQLMERTPERSAAFTERWAAVLARPELQRFTEAATYFESAAAKAQTPVVAAMMLNRAQSLLQEAQPVAEGRTPDHPVRVPASRHQLDLLLRCMVARRPVILAMLSSGGNLQTREVKQAAYSYLNTHGEECRQPMAVEPGAGVEDQAARSSTYHTALMHELQEGDVNDPWLQQEWGLMLVAAGRVQEALAHLEVAGHIFAAQLQPPSKGLQRGVVLDRQGRRAITEEEAAAAAVRAYQHARAAVEVLTAAPDGRLDRAARGRVLCHLLQQECGVAHQQVESSKVLHSDPEAHRTAAAAKLLSQCLAEGRALGCTALQFGDSGGSNRAGSRSAAAKDEL</sequence>
<feature type="transmembrane region" description="Helical" evidence="5">
    <location>
        <begin position="537"/>
        <end position="559"/>
    </location>
</feature>
<dbReference type="Pfam" id="PF08409">
    <property type="entry name" value="TMTC_DUF1736"/>
    <property type="match status" value="1"/>
</dbReference>
<dbReference type="InterPro" id="IPR013618">
    <property type="entry name" value="TMTC_DUF1736"/>
</dbReference>
<keyword evidence="9" id="KW-1185">Reference proteome</keyword>
<dbReference type="OrthoDB" id="19588at2759"/>
<protein>
    <recommendedName>
        <fullName evidence="7">DUF1736 domain-containing protein</fullName>
    </recommendedName>
</protein>
<evidence type="ECO:0000256" key="4">
    <source>
        <dbReference type="SAM" id="MobiDB-lite"/>
    </source>
</evidence>
<keyword evidence="2" id="KW-0802">TPR repeat</keyword>
<evidence type="ECO:0000313" key="8">
    <source>
        <dbReference type="EMBL" id="KAI3436299.1"/>
    </source>
</evidence>
<dbReference type="GO" id="GO:0035269">
    <property type="term" value="P:protein O-linked glycosylation via mannose"/>
    <property type="evidence" value="ECO:0007669"/>
    <property type="project" value="TreeGrafter"/>
</dbReference>
<keyword evidence="6" id="KW-0732">Signal</keyword>
<keyword evidence="5" id="KW-1133">Transmembrane helix</keyword>
<dbReference type="GO" id="GO:0030968">
    <property type="term" value="P:endoplasmic reticulum unfolded protein response"/>
    <property type="evidence" value="ECO:0007669"/>
    <property type="project" value="TreeGrafter"/>
</dbReference>
<feature type="domain" description="DUF1736" evidence="7">
    <location>
        <begin position="435"/>
        <end position="502"/>
    </location>
</feature>
<dbReference type="GO" id="GO:0000030">
    <property type="term" value="F:mannosyltransferase activity"/>
    <property type="evidence" value="ECO:0007669"/>
    <property type="project" value="TreeGrafter"/>
</dbReference>
<name>A0A9D4TW35_CHLVU</name>
<dbReference type="PANTHER" id="PTHR44227:SF3">
    <property type="entry name" value="PROTEIN O-MANNOSYL-TRANSFERASE TMTC4"/>
    <property type="match status" value="1"/>
</dbReference>
<keyword evidence="1" id="KW-0677">Repeat</keyword>
<feature type="region of interest" description="Disordered" evidence="4">
    <location>
        <begin position="101"/>
        <end position="120"/>
    </location>
</feature>
<evidence type="ECO:0000313" key="9">
    <source>
        <dbReference type="Proteomes" id="UP001055712"/>
    </source>
</evidence>
<dbReference type="GO" id="GO:0005783">
    <property type="term" value="C:endoplasmic reticulum"/>
    <property type="evidence" value="ECO:0007669"/>
    <property type="project" value="TreeGrafter"/>
</dbReference>
<feature type="chain" id="PRO_5038416783" description="DUF1736 domain-containing protein" evidence="6">
    <location>
        <begin position="25"/>
        <end position="1084"/>
    </location>
</feature>
<evidence type="ECO:0000256" key="5">
    <source>
        <dbReference type="SAM" id="Phobius"/>
    </source>
</evidence>
<comment type="caution">
    <text evidence="8">The sequence shown here is derived from an EMBL/GenBank/DDBJ whole genome shotgun (WGS) entry which is preliminary data.</text>
</comment>
<dbReference type="InterPro" id="IPR052346">
    <property type="entry name" value="O-mannosyl-transferase_TMTC"/>
</dbReference>
<organism evidence="8 9">
    <name type="scientific">Chlorella vulgaris</name>
    <name type="common">Green alga</name>
    <dbReference type="NCBI Taxonomy" id="3077"/>
    <lineage>
        <taxon>Eukaryota</taxon>
        <taxon>Viridiplantae</taxon>
        <taxon>Chlorophyta</taxon>
        <taxon>core chlorophytes</taxon>
        <taxon>Trebouxiophyceae</taxon>
        <taxon>Chlorellales</taxon>
        <taxon>Chlorellaceae</taxon>
        <taxon>Chlorella clade</taxon>
        <taxon>Chlorella</taxon>
    </lineage>
</organism>
<feature type="signal peptide" evidence="6">
    <location>
        <begin position="1"/>
        <end position="24"/>
    </location>
</feature>
<evidence type="ECO:0000256" key="2">
    <source>
        <dbReference type="ARBA" id="ARBA00022803"/>
    </source>
</evidence>
<accession>A0A9D4TW35</accession>
<feature type="region of interest" description="Disordered" evidence="4">
    <location>
        <begin position="321"/>
        <end position="346"/>
    </location>
</feature>
<dbReference type="PANTHER" id="PTHR44227">
    <property type="match status" value="1"/>
</dbReference>
<keyword evidence="3 5" id="KW-0472">Membrane</keyword>
<reference evidence="8" key="1">
    <citation type="journal article" date="2019" name="Plant J.">
        <title>Chlorella vulgaris genome assembly and annotation reveals the molecular basis for metabolic acclimation to high light conditions.</title>
        <authorList>
            <person name="Cecchin M."/>
            <person name="Marcolungo L."/>
            <person name="Rossato M."/>
            <person name="Girolomoni L."/>
            <person name="Cosentino E."/>
            <person name="Cuine S."/>
            <person name="Li-Beisson Y."/>
            <person name="Delledonne M."/>
            <person name="Ballottari M."/>
        </authorList>
    </citation>
    <scope>NUCLEOTIDE SEQUENCE</scope>
    <source>
        <strain evidence="8">211/11P</strain>
    </source>
</reference>
<dbReference type="Proteomes" id="UP001055712">
    <property type="component" value="Unassembled WGS sequence"/>
</dbReference>
<feature type="transmembrane region" description="Helical" evidence="5">
    <location>
        <begin position="625"/>
        <end position="646"/>
    </location>
</feature>
<gene>
    <name evidence="8" type="ORF">D9Q98_002352</name>
</gene>
<dbReference type="AlphaFoldDB" id="A0A9D4TW35"/>
<evidence type="ECO:0000256" key="6">
    <source>
        <dbReference type="SAM" id="SignalP"/>
    </source>
</evidence>
<dbReference type="EMBL" id="SIDB01000002">
    <property type="protein sequence ID" value="KAI3436299.1"/>
    <property type="molecule type" value="Genomic_DNA"/>
</dbReference>
<evidence type="ECO:0000256" key="1">
    <source>
        <dbReference type="ARBA" id="ARBA00022737"/>
    </source>
</evidence>
<proteinExistence type="predicted"/>
<evidence type="ECO:0000256" key="3">
    <source>
        <dbReference type="ARBA" id="ARBA00023136"/>
    </source>
</evidence>
<feature type="transmembrane region" description="Helical" evidence="5">
    <location>
        <begin position="571"/>
        <end position="590"/>
    </location>
</feature>
<feature type="transmembrane region" description="Helical" evidence="5">
    <location>
        <begin position="409"/>
        <end position="426"/>
    </location>
</feature>
<reference evidence="8" key="2">
    <citation type="submission" date="2020-11" db="EMBL/GenBank/DDBJ databases">
        <authorList>
            <person name="Cecchin M."/>
            <person name="Marcolungo L."/>
            <person name="Rossato M."/>
            <person name="Girolomoni L."/>
            <person name="Cosentino E."/>
            <person name="Cuine S."/>
            <person name="Li-Beisson Y."/>
            <person name="Delledonne M."/>
            <person name="Ballottari M."/>
        </authorList>
    </citation>
    <scope>NUCLEOTIDE SEQUENCE</scope>
    <source>
        <strain evidence="8">211/11P</strain>
        <tissue evidence="8">Whole cell</tissue>
    </source>
</reference>
<evidence type="ECO:0000259" key="7">
    <source>
        <dbReference type="Pfam" id="PF08409"/>
    </source>
</evidence>